<feature type="transmembrane region" description="Helical" evidence="7">
    <location>
        <begin position="7"/>
        <end position="26"/>
    </location>
</feature>
<evidence type="ECO:0000313" key="9">
    <source>
        <dbReference type="Proteomes" id="UP000242258"/>
    </source>
</evidence>
<evidence type="ECO:0000313" key="8">
    <source>
        <dbReference type="EMBL" id="OEY69976.1"/>
    </source>
</evidence>
<feature type="transmembrane region" description="Helical" evidence="7">
    <location>
        <begin position="38"/>
        <end position="56"/>
    </location>
</feature>
<dbReference type="InterPro" id="IPR050833">
    <property type="entry name" value="Poly_Biosynth_Transport"/>
</dbReference>
<dbReference type="RefSeq" id="WP_070049545.1">
    <property type="nucleotide sequence ID" value="NZ_MKEK01000001.1"/>
</dbReference>
<evidence type="ECO:0000256" key="3">
    <source>
        <dbReference type="ARBA" id="ARBA00022475"/>
    </source>
</evidence>
<keyword evidence="3" id="KW-1003">Cell membrane</keyword>
<feature type="transmembrane region" description="Helical" evidence="7">
    <location>
        <begin position="161"/>
        <end position="184"/>
    </location>
</feature>
<evidence type="ECO:0000256" key="5">
    <source>
        <dbReference type="ARBA" id="ARBA00022989"/>
    </source>
</evidence>
<evidence type="ECO:0000256" key="1">
    <source>
        <dbReference type="ARBA" id="ARBA00004651"/>
    </source>
</evidence>
<keyword evidence="4 7" id="KW-0812">Transmembrane</keyword>
<reference evidence="9" key="1">
    <citation type="submission" date="2016-09" db="EMBL/GenBank/DDBJ databases">
        <authorList>
            <person name="Wan X."/>
            <person name="Hou S."/>
        </authorList>
    </citation>
    <scope>NUCLEOTIDE SEQUENCE [LARGE SCALE GENOMIC DNA]</scope>
    <source>
        <strain evidence="9">KH87</strain>
    </source>
</reference>
<evidence type="ECO:0000256" key="7">
    <source>
        <dbReference type="SAM" id="Phobius"/>
    </source>
</evidence>
<evidence type="ECO:0000256" key="6">
    <source>
        <dbReference type="ARBA" id="ARBA00023136"/>
    </source>
</evidence>
<name>A0A1E7Q756_9GAMM</name>
<dbReference type="PANTHER" id="PTHR30250">
    <property type="entry name" value="PST FAMILY PREDICTED COLANIC ACID TRANSPORTER"/>
    <property type="match status" value="1"/>
</dbReference>
<accession>A0A1E7Q756</accession>
<dbReference type="EMBL" id="MKEK01000001">
    <property type="protein sequence ID" value="OEY69976.1"/>
    <property type="molecule type" value="Genomic_DNA"/>
</dbReference>
<feature type="transmembrane region" description="Helical" evidence="7">
    <location>
        <begin position="130"/>
        <end position="155"/>
    </location>
</feature>
<comment type="similarity">
    <text evidence="2">Belongs to the polysaccharide synthase family.</text>
</comment>
<sequence length="196" mass="22011">MSGFCYIFRITTIYSFPLFYGIAAVAEDAVMLILGDKWLAAVLPLQLILLTIPLRLVTNLFTPLMKALGYPSTGLIHVCFSIIVTVIIIYLSAPYGINAIAASWLISTPFFFLFALMLCTKRSKIPFKKLVVALSPPLLASFIMLAAITAFNGYFDDALPHWLNLIITVIMGALIYIMIMWLGFRNRFKEAIQFRI</sequence>
<evidence type="ECO:0000256" key="4">
    <source>
        <dbReference type="ARBA" id="ARBA00022692"/>
    </source>
</evidence>
<dbReference type="PANTHER" id="PTHR30250:SF10">
    <property type="entry name" value="LIPOPOLYSACCHARIDE BIOSYNTHESIS PROTEIN WZXC"/>
    <property type="match status" value="1"/>
</dbReference>
<dbReference type="AlphaFoldDB" id="A0A1E7Q756"/>
<organism evidence="8 9">
    <name type="scientific">Rheinheimera salexigens</name>
    <dbReference type="NCBI Taxonomy" id="1628148"/>
    <lineage>
        <taxon>Bacteria</taxon>
        <taxon>Pseudomonadati</taxon>
        <taxon>Pseudomonadota</taxon>
        <taxon>Gammaproteobacteria</taxon>
        <taxon>Chromatiales</taxon>
        <taxon>Chromatiaceae</taxon>
        <taxon>Rheinheimera</taxon>
    </lineage>
</organism>
<evidence type="ECO:0000256" key="2">
    <source>
        <dbReference type="ARBA" id="ARBA00007430"/>
    </source>
</evidence>
<dbReference type="Proteomes" id="UP000242258">
    <property type="component" value="Unassembled WGS sequence"/>
</dbReference>
<feature type="transmembrane region" description="Helical" evidence="7">
    <location>
        <begin position="97"/>
        <end position="118"/>
    </location>
</feature>
<gene>
    <name evidence="8" type="ORF">BI198_10665</name>
</gene>
<dbReference type="STRING" id="1628148.BI198_10665"/>
<proteinExistence type="inferred from homology"/>
<keyword evidence="5 7" id="KW-1133">Transmembrane helix</keyword>
<keyword evidence="9" id="KW-1185">Reference proteome</keyword>
<comment type="subcellular location">
    <subcellularLocation>
        <location evidence="1">Cell membrane</location>
        <topology evidence="1">Multi-pass membrane protein</topology>
    </subcellularLocation>
</comment>
<comment type="caution">
    <text evidence="8">The sequence shown here is derived from an EMBL/GenBank/DDBJ whole genome shotgun (WGS) entry which is preliminary data.</text>
</comment>
<feature type="transmembrane region" description="Helical" evidence="7">
    <location>
        <begin position="68"/>
        <end position="91"/>
    </location>
</feature>
<keyword evidence="6 7" id="KW-0472">Membrane</keyword>
<dbReference type="GO" id="GO:0005886">
    <property type="term" value="C:plasma membrane"/>
    <property type="evidence" value="ECO:0007669"/>
    <property type="project" value="UniProtKB-SubCell"/>
</dbReference>
<protein>
    <submittedName>
        <fullName evidence="8">Uncharacterized protein</fullName>
    </submittedName>
</protein>